<dbReference type="Gene3D" id="3.40.50.300">
    <property type="entry name" value="P-loop containing nucleotide triphosphate hydrolases"/>
    <property type="match status" value="1"/>
</dbReference>
<dbReference type="SUPFAM" id="SSF52540">
    <property type="entry name" value="P-loop containing nucleoside triphosphate hydrolases"/>
    <property type="match status" value="1"/>
</dbReference>
<evidence type="ECO:0008006" key="2">
    <source>
        <dbReference type="Google" id="ProtNLM"/>
    </source>
</evidence>
<evidence type="ECO:0000313" key="1">
    <source>
        <dbReference type="EMBL" id="ASE99810.1"/>
    </source>
</evidence>
<dbReference type="InterPro" id="IPR027417">
    <property type="entry name" value="P-loop_NTPase"/>
</dbReference>
<proteinExistence type="predicted"/>
<reference evidence="1" key="2">
    <citation type="journal article" date="2017" name="Nat. Commun.">
        <title>Single-virus genomics reveals hidden cosmopolitan and abundant viruses.</title>
        <authorList>
            <person name="Martinez-Hernandez F."/>
            <person name="Fornas O."/>
            <person name="Lluesma Gomez M."/>
            <person name="Bolduc B."/>
            <person name="de la Cruz Pena M.J."/>
            <person name="Martinez J.M."/>
            <person name="Anton J."/>
            <person name="Gasol J.M."/>
            <person name="Rosselli R."/>
            <person name="Rodriguez-Valera F."/>
            <person name="Sullivan M.B."/>
            <person name="Acinas S.G."/>
            <person name="Martinez-Garcia M."/>
        </authorList>
    </citation>
    <scope>NUCLEOTIDE SEQUENCE</scope>
</reference>
<organism evidence="1">
    <name type="scientific">uncultured virus</name>
    <dbReference type="NCBI Taxonomy" id="340016"/>
    <lineage>
        <taxon>Viruses</taxon>
        <taxon>environmental samples</taxon>
    </lineage>
</organism>
<sequence length="188" mass="22875">MLIRGKILIVEGPDGVGKTTLINYIKERHKNSFYMHLRVHKNMKLWHTASVRLAIKKQMQNKLVLIDRHWPSEQCYSYIRSSGPSYNPKKLYNILKDRGAKYVWCIPEDTARVKENHRINREQRHEEYHDIDNVIDDYYFSWFGKCKRNNFLRTLSPLRDRNDFIRYDMFKDGHKLDQFTNRIFNERH</sequence>
<name>A0A218MKK8_9VIRU</name>
<reference evidence="1" key="1">
    <citation type="submission" date="2016-10" db="EMBL/GenBank/DDBJ databases">
        <authorList>
            <person name="Varghese N."/>
        </authorList>
    </citation>
    <scope>NUCLEOTIDE SEQUENCE</scope>
</reference>
<protein>
    <recommendedName>
        <fullName evidence="2">Thymidylate kinase</fullName>
    </recommendedName>
</protein>
<accession>A0A218MKK8</accession>
<dbReference type="EMBL" id="KY052796">
    <property type="protein sequence ID" value="ASE99810.1"/>
    <property type="molecule type" value="Genomic_DNA"/>
</dbReference>